<dbReference type="PANTHER" id="PTHR30537">
    <property type="entry name" value="HTH-TYPE TRANSCRIPTIONAL REGULATOR"/>
    <property type="match status" value="1"/>
</dbReference>
<dbReference type="SUPFAM" id="SSF53850">
    <property type="entry name" value="Periplasmic binding protein-like II"/>
    <property type="match status" value="1"/>
</dbReference>
<evidence type="ECO:0000313" key="7">
    <source>
        <dbReference type="Proteomes" id="UP000242205"/>
    </source>
</evidence>
<dbReference type="GO" id="GO:0003700">
    <property type="term" value="F:DNA-binding transcription factor activity"/>
    <property type="evidence" value="ECO:0007669"/>
    <property type="project" value="InterPro"/>
</dbReference>
<comment type="similarity">
    <text evidence="1">Belongs to the LysR transcriptional regulatory family.</text>
</comment>
<name>A0A2I6S3E2_9RHOO</name>
<evidence type="ECO:0000259" key="5">
    <source>
        <dbReference type="PROSITE" id="PS50931"/>
    </source>
</evidence>
<dbReference type="InterPro" id="IPR000847">
    <property type="entry name" value="LysR_HTH_N"/>
</dbReference>
<dbReference type="Gene3D" id="3.40.190.290">
    <property type="match status" value="1"/>
</dbReference>
<dbReference type="InterPro" id="IPR036388">
    <property type="entry name" value="WH-like_DNA-bd_sf"/>
</dbReference>
<dbReference type="Pfam" id="PF03466">
    <property type="entry name" value="LysR_substrate"/>
    <property type="match status" value="1"/>
</dbReference>
<dbReference type="EMBL" id="CP025682">
    <property type="protein sequence ID" value="AUN93737.1"/>
    <property type="molecule type" value="Genomic_DNA"/>
</dbReference>
<accession>A0A2I6S3E2</accession>
<dbReference type="RefSeq" id="WP_102245811.1">
    <property type="nucleotide sequence ID" value="NZ_CP025682.1"/>
</dbReference>
<organism evidence="6 7">
    <name type="scientific">Pseudazoarcus pumilus</name>
    <dbReference type="NCBI Taxonomy" id="2067960"/>
    <lineage>
        <taxon>Bacteria</taxon>
        <taxon>Pseudomonadati</taxon>
        <taxon>Pseudomonadota</taxon>
        <taxon>Betaproteobacteria</taxon>
        <taxon>Rhodocyclales</taxon>
        <taxon>Zoogloeaceae</taxon>
        <taxon>Pseudazoarcus</taxon>
    </lineage>
</organism>
<proteinExistence type="inferred from homology"/>
<dbReference type="GO" id="GO:0043565">
    <property type="term" value="F:sequence-specific DNA binding"/>
    <property type="evidence" value="ECO:0007669"/>
    <property type="project" value="TreeGrafter"/>
</dbReference>
<dbReference type="Gene3D" id="1.10.10.10">
    <property type="entry name" value="Winged helix-like DNA-binding domain superfamily/Winged helix DNA-binding domain"/>
    <property type="match status" value="1"/>
</dbReference>
<dbReference type="InterPro" id="IPR058163">
    <property type="entry name" value="LysR-type_TF_proteobact-type"/>
</dbReference>
<dbReference type="InterPro" id="IPR036390">
    <property type="entry name" value="WH_DNA-bd_sf"/>
</dbReference>
<keyword evidence="2" id="KW-0805">Transcription regulation</keyword>
<dbReference type="AlphaFoldDB" id="A0A2I6S3E2"/>
<dbReference type="FunFam" id="1.10.10.10:FF:000001">
    <property type="entry name" value="LysR family transcriptional regulator"/>
    <property type="match status" value="1"/>
</dbReference>
<protein>
    <submittedName>
        <fullName evidence="6">LysR family transcriptional regulator</fullName>
    </submittedName>
</protein>
<dbReference type="CDD" id="cd08473">
    <property type="entry name" value="PBP2_CrgA_like_4"/>
    <property type="match status" value="1"/>
</dbReference>
<feature type="domain" description="HTH lysR-type" evidence="5">
    <location>
        <begin position="1"/>
        <end position="59"/>
    </location>
</feature>
<dbReference type="NCBIfam" id="NF011573">
    <property type="entry name" value="PRK14997.1"/>
    <property type="match status" value="1"/>
</dbReference>
<dbReference type="Proteomes" id="UP000242205">
    <property type="component" value="Chromosome"/>
</dbReference>
<dbReference type="KEGG" id="atw:C0099_01565"/>
<keyword evidence="3" id="KW-0238">DNA-binding</keyword>
<gene>
    <name evidence="6" type="ORF">C0099_01565</name>
</gene>
<dbReference type="SUPFAM" id="SSF46785">
    <property type="entry name" value="Winged helix' DNA-binding domain"/>
    <property type="match status" value="1"/>
</dbReference>
<dbReference type="Pfam" id="PF00126">
    <property type="entry name" value="HTH_1"/>
    <property type="match status" value="1"/>
</dbReference>
<evidence type="ECO:0000256" key="2">
    <source>
        <dbReference type="ARBA" id="ARBA00023015"/>
    </source>
</evidence>
<evidence type="ECO:0000313" key="6">
    <source>
        <dbReference type="EMBL" id="AUN93737.1"/>
    </source>
</evidence>
<reference evidence="6 7" key="1">
    <citation type="submission" date="2018-01" db="EMBL/GenBank/DDBJ databases">
        <authorList>
            <person name="Fu G.-Y."/>
        </authorList>
    </citation>
    <scope>NUCLEOTIDE SEQUENCE [LARGE SCALE GENOMIC DNA]</scope>
    <source>
        <strain evidence="6 7">SY39</strain>
    </source>
</reference>
<dbReference type="PANTHER" id="PTHR30537:SF31">
    <property type="entry name" value="TRANSCRIPTIONAL REGULATOR, LYSR FAMILY"/>
    <property type="match status" value="1"/>
</dbReference>
<dbReference type="OrthoDB" id="116299at2"/>
<evidence type="ECO:0000256" key="1">
    <source>
        <dbReference type="ARBA" id="ARBA00009437"/>
    </source>
</evidence>
<keyword evidence="4" id="KW-0804">Transcription</keyword>
<dbReference type="InterPro" id="IPR005119">
    <property type="entry name" value="LysR_subst-bd"/>
</dbReference>
<keyword evidence="7" id="KW-1185">Reference proteome</keyword>
<dbReference type="PROSITE" id="PS50931">
    <property type="entry name" value="HTH_LYSR"/>
    <property type="match status" value="1"/>
</dbReference>
<sequence length="301" mass="32913">MDDLNDLHYFARVVEHRGFAPAERATGIPKSKLSRRIALLEERLGARLLQRSTRHFSVTELGQTFYEHCRAMLVEAEAAREAVEATRAEPAGTVRISCPITLLHVHVGAMLADFLAAYPRVSLQLEATNRRVSPVGEGIDLAIRVRPPPLADSDLVMRVLADSAQCLVASPALIEACGQPTGLADLAAFPSLSLGPPQDEHVWTLFGPDGADAQLHHRPRLITGDMVALRSAARAGVGAVQLPTLMLRDDIASGALVRLLPEWAPRREIIHAVYPSRRCLLPAVRTLIDYLAERFQALTED</sequence>
<evidence type="ECO:0000256" key="3">
    <source>
        <dbReference type="ARBA" id="ARBA00023125"/>
    </source>
</evidence>
<dbReference type="GO" id="GO:0006351">
    <property type="term" value="P:DNA-templated transcription"/>
    <property type="evidence" value="ECO:0007669"/>
    <property type="project" value="TreeGrafter"/>
</dbReference>
<evidence type="ECO:0000256" key="4">
    <source>
        <dbReference type="ARBA" id="ARBA00023163"/>
    </source>
</evidence>